<dbReference type="Proteomes" id="UP000663844">
    <property type="component" value="Unassembled WGS sequence"/>
</dbReference>
<keyword evidence="2 5" id="KW-0812">Transmembrane</keyword>
<feature type="transmembrane region" description="Helical" evidence="5">
    <location>
        <begin position="296"/>
        <end position="315"/>
    </location>
</feature>
<protein>
    <recommendedName>
        <fullName evidence="6">G-protein coupled receptors family 1 profile domain-containing protein</fullName>
    </recommendedName>
</protein>
<feature type="transmembrane region" description="Helical" evidence="5">
    <location>
        <begin position="20"/>
        <end position="42"/>
    </location>
</feature>
<gene>
    <name evidence="7" type="ORF">JYZ213_LOCUS30394</name>
    <name evidence="8" type="ORF">OXD698_LOCUS33198</name>
</gene>
<evidence type="ECO:0000313" key="7">
    <source>
        <dbReference type="EMBL" id="CAF1265529.1"/>
    </source>
</evidence>
<dbReference type="Proteomes" id="UP000663845">
    <property type="component" value="Unassembled WGS sequence"/>
</dbReference>
<accession>A0A815BBR8</accession>
<feature type="transmembrane region" description="Helical" evidence="5">
    <location>
        <begin position="136"/>
        <end position="156"/>
    </location>
</feature>
<evidence type="ECO:0000256" key="4">
    <source>
        <dbReference type="ARBA" id="ARBA00023136"/>
    </source>
</evidence>
<dbReference type="EMBL" id="CAJOAZ010004500">
    <property type="protein sequence ID" value="CAF4062174.1"/>
    <property type="molecule type" value="Genomic_DNA"/>
</dbReference>
<dbReference type="InterPro" id="IPR052954">
    <property type="entry name" value="GPCR-Ligand_Int"/>
</dbReference>
<dbReference type="PROSITE" id="PS50262">
    <property type="entry name" value="G_PROTEIN_RECEP_F1_2"/>
    <property type="match status" value="1"/>
</dbReference>
<evidence type="ECO:0000259" key="6">
    <source>
        <dbReference type="PROSITE" id="PS50262"/>
    </source>
</evidence>
<evidence type="ECO:0000256" key="2">
    <source>
        <dbReference type="ARBA" id="ARBA00022692"/>
    </source>
</evidence>
<sequence length="316" mass="35808">MSSTSPLTAIFANIHLQLSRYVYCPLYIAGNLGNIFSLIMFSQAKLRSSGVCSWYFLVVSVANLISINTGFITRILSYMGFPDPSRTIGWYCTGRIYISNLSLTMARYFLCSIVIDRFLITSTNVKFRRMSSFKVAKWYIPLSILGWMIYYSNIWVGYNGYQNGSACKRQDGVYTIFITVNSLTIDTSIPILLMTIFSLLTLNNLCGLRRRRNLITPHTDGSMMTVVRTTNRNETIDGGKQKMVVEQREKKQFGKQLTMISLIQVLLYIMLNVLSAIYALYSVITSSTIRTPNRTAIESFINAIAVMMTFIFGTVS</sequence>
<evidence type="ECO:0000256" key="3">
    <source>
        <dbReference type="ARBA" id="ARBA00022989"/>
    </source>
</evidence>
<feature type="transmembrane region" description="Helical" evidence="5">
    <location>
        <begin position="54"/>
        <end position="76"/>
    </location>
</feature>
<keyword evidence="3 5" id="KW-1133">Transmembrane helix</keyword>
<dbReference type="InterPro" id="IPR017452">
    <property type="entry name" value="GPCR_Rhodpsn_7TM"/>
</dbReference>
<dbReference type="GO" id="GO:0016020">
    <property type="term" value="C:membrane"/>
    <property type="evidence" value="ECO:0007669"/>
    <property type="project" value="UniProtKB-SubCell"/>
</dbReference>
<evidence type="ECO:0000256" key="1">
    <source>
        <dbReference type="ARBA" id="ARBA00004370"/>
    </source>
</evidence>
<evidence type="ECO:0000313" key="9">
    <source>
        <dbReference type="Proteomes" id="UP000663845"/>
    </source>
</evidence>
<name>A0A815BBR8_9BILA</name>
<organism evidence="7 9">
    <name type="scientific">Adineta steineri</name>
    <dbReference type="NCBI Taxonomy" id="433720"/>
    <lineage>
        <taxon>Eukaryota</taxon>
        <taxon>Metazoa</taxon>
        <taxon>Spiralia</taxon>
        <taxon>Gnathifera</taxon>
        <taxon>Rotifera</taxon>
        <taxon>Eurotatoria</taxon>
        <taxon>Bdelloidea</taxon>
        <taxon>Adinetida</taxon>
        <taxon>Adinetidae</taxon>
        <taxon>Adineta</taxon>
    </lineage>
</organism>
<comment type="subcellular location">
    <subcellularLocation>
        <location evidence="1">Membrane</location>
    </subcellularLocation>
</comment>
<comment type="caution">
    <text evidence="7">The sequence shown here is derived from an EMBL/GenBank/DDBJ whole genome shotgun (WGS) entry which is preliminary data.</text>
</comment>
<dbReference type="SUPFAM" id="SSF81321">
    <property type="entry name" value="Family A G protein-coupled receptor-like"/>
    <property type="match status" value="1"/>
</dbReference>
<evidence type="ECO:0000313" key="8">
    <source>
        <dbReference type="EMBL" id="CAF4062174.1"/>
    </source>
</evidence>
<reference evidence="7" key="1">
    <citation type="submission" date="2021-02" db="EMBL/GenBank/DDBJ databases">
        <authorList>
            <person name="Nowell W R."/>
        </authorList>
    </citation>
    <scope>NUCLEOTIDE SEQUENCE</scope>
</reference>
<feature type="domain" description="G-protein coupled receptors family 1 profile" evidence="6">
    <location>
        <begin position="33"/>
        <end position="316"/>
    </location>
</feature>
<evidence type="ECO:0000256" key="5">
    <source>
        <dbReference type="SAM" id="Phobius"/>
    </source>
</evidence>
<feature type="transmembrane region" description="Helical" evidence="5">
    <location>
        <begin position="96"/>
        <end position="115"/>
    </location>
</feature>
<feature type="transmembrane region" description="Helical" evidence="5">
    <location>
        <begin position="176"/>
        <end position="202"/>
    </location>
</feature>
<keyword evidence="4 5" id="KW-0472">Membrane</keyword>
<proteinExistence type="predicted"/>
<dbReference type="PANTHER" id="PTHR46641:SF18">
    <property type="entry name" value="G-PROTEIN COUPLED RECEPTORS FAMILY 1 PROFILE DOMAIN-CONTAINING PROTEIN"/>
    <property type="match status" value="1"/>
</dbReference>
<dbReference type="EMBL" id="CAJNOG010000485">
    <property type="protein sequence ID" value="CAF1265529.1"/>
    <property type="molecule type" value="Genomic_DNA"/>
</dbReference>
<dbReference type="AlphaFoldDB" id="A0A815BBR8"/>
<feature type="transmembrane region" description="Helical" evidence="5">
    <location>
        <begin position="257"/>
        <end position="284"/>
    </location>
</feature>
<dbReference type="Gene3D" id="1.20.1070.10">
    <property type="entry name" value="Rhodopsin 7-helix transmembrane proteins"/>
    <property type="match status" value="1"/>
</dbReference>
<dbReference type="PANTHER" id="PTHR46641">
    <property type="entry name" value="FMRFAMIDE RECEPTOR-RELATED"/>
    <property type="match status" value="1"/>
</dbReference>